<name>A0A1I3I7C0_9ACTN</name>
<gene>
    <name evidence="2" type="ORF">SAMN05216561_108147</name>
</gene>
<sequence length="201" mass="21769">MTQRPSEEAMQSGPPERPHAIVRDGHVRQCAARTRSGARCRSFAVEGMRVCRMHGGSSPQARAAAARRRAEAQAEALLAVVWDPEAAPVTNPVEALLLLAGKLRHATDVLGARLDGELDGTTALAWVRVMRELRQALEGIERLDLHSKQIAIAEDQGRLLAGVVRAVLDRLGLSDEQRALSLVVVPQEFRALGEPQSGQGR</sequence>
<evidence type="ECO:0000256" key="1">
    <source>
        <dbReference type="SAM" id="MobiDB-lite"/>
    </source>
</evidence>
<feature type="region of interest" description="Disordered" evidence="1">
    <location>
        <begin position="1"/>
        <end position="20"/>
    </location>
</feature>
<dbReference type="AlphaFoldDB" id="A0A1I3I7C0"/>
<organism evidence="2 3">
    <name type="scientific">Nocardioides psychrotolerans</name>
    <dbReference type="NCBI Taxonomy" id="1005945"/>
    <lineage>
        <taxon>Bacteria</taxon>
        <taxon>Bacillati</taxon>
        <taxon>Actinomycetota</taxon>
        <taxon>Actinomycetes</taxon>
        <taxon>Propionibacteriales</taxon>
        <taxon>Nocardioidaceae</taxon>
        <taxon>Nocardioides</taxon>
    </lineage>
</organism>
<accession>A0A1I3I7C0</accession>
<evidence type="ECO:0000313" key="3">
    <source>
        <dbReference type="Proteomes" id="UP000198649"/>
    </source>
</evidence>
<keyword evidence="3" id="KW-1185">Reference proteome</keyword>
<proteinExistence type="predicted"/>
<evidence type="ECO:0000313" key="2">
    <source>
        <dbReference type="EMBL" id="SFI43831.1"/>
    </source>
</evidence>
<dbReference type="InterPro" id="IPR047675">
    <property type="entry name" value="Putative_zinc-bd"/>
</dbReference>
<dbReference type="EMBL" id="FOQG01000008">
    <property type="protein sequence ID" value="SFI43831.1"/>
    <property type="molecule type" value="Genomic_DNA"/>
</dbReference>
<dbReference type="Proteomes" id="UP000198649">
    <property type="component" value="Unassembled WGS sequence"/>
</dbReference>
<dbReference type="RefSeq" id="WP_143099741.1">
    <property type="nucleotide sequence ID" value="NZ_FOQG01000008.1"/>
</dbReference>
<reference evidence="2 3" key="1">
    <citation type="submission" date="2016-10" db="EMBL/GenBank/DDBJ databases">
        <authorList>
            <person name="de Groot N.N."/>
        </authorList>
    </citation>
    <scope>NUCLEOTIDE SEQUENCE [LARGE SCALE GENOMIC DNA]</scope>
    <source>
        <strain evidence="2 3">CGMCC 1.11156</strain>
    </source>
</reference>
<protein>
    <submittedName>
        <fullName evidence="2">Uncharacterized protein</fullName>
    </submittedName>
</protein>
<dbReference type="NCBIfam" id="NF041373">
    <property type="entry name" value="HGG_STG"/>
    <property type="match status" value="1"/>
</dbReference>